<dbReference type="AlphaFoldDB" id="A0A1H4A2H3"/>
<dbReference type="Proteomes" id="UP000199656">
    <property type="component" value="Unassembled WGS sequence"/>
</dbReference>
<name>A0A1H4A2H3_9BACT</name>
<dbReference type="EMBL" id="FNRL01000005">
    <property type="protein sequence ID" value="SEA29821.1"/>
    <property type="molecule type" value="Genomic_DNA"/>
</dbReference>
<evidence type="ECO:0000313" key="1">
    <source>
        <dbReference type="EMBL" id="SEA29821.1"/>
    </source>
</evidence>
<dbReference type="RefSeq" id="WP_089760078.1">
    <property type="nucleotide sequence ID" value="NZ_BKAT01000013.1"/>
</dbReference>
<evidence type="ECO:0000313" key="2">
    <source>
        <dbReference type="Proteomes" id="UP000199656"/>
    </source>
</evidence>
<organism evidence="1 2">
    <name type="scientific">Chitinophaga terrae</name>
    <name type="common">ex Kim and Jung 2007</name>
    <dbReference type="NCBI Taxonomy" id="408074"/>
    <lineage>
        <taxon>Bacteria</taxon>
        <taxon>Pseudomonadati</taxon>
        <taxon>Bacteroidota</taxon>
        <taxon>Chitinophagia</taxon>
        <taxon>Chitinophagales</taxon>
        <taxon>Chitinophagaceae</taxon>
        <taxon>Chitinophaga</taxon>
    </lineage>
</organism>
<dbReference type="OrthoDB" id="679620at2"/>
<reference evidence="2" key="1">
    <citation type="submission" date="2016-10" db="EMBL/GenBank/DDBJ databases">
        <authorList>
            <person name="Varghese N."/>
            <person name="Submissions S."/>
        </authorList>
    </citation>
    <scope>NUCLEOTIDE SEQUENCE [LARGE SCALE GENOMIC DNA]</scope>
    <source>
        <strain evidence="2">DSM 23920</strain>
    </source>
</reference>
<accession>A0A1H4A2H3</accession>
<gene>
    <name evidence="1" type="ORF">SAMN05660909_01415</name>
</gene>
<dbReference type="STRING" id="408074.SAMN05660909_01415"/>
<proteinExistence type="predicted"/>
<evidence type="ECO:0008006" key="3">
    <source>
        <dbReference type="Google" id="ProtNLM"/>
    </source>
</evidence>
<keyword evidence="2" id="KW-1185">Reference proteome</keyword>
<sequence>MRKNLSHIIKLGRQVLAILLLVCFTYATFLPFFHSHTCIEHTENFKDSKSGSITSLCKACSYHIHHQGKDFDLPYPPTLEAPLPAIIEHNGRVCAGIYKMTLNAFTNKGPPAVAA</sequence>
<protein>
    <recommendedName>
        <fullName evidence="3">DUF2946 domain-containing protein</fullName>
    </recommendedName>
</protein>